<comment type="caution">
    <text evidence="2">The sequence shown here is derived from an EMBL/GenBank/DDBJ whole genome shotgun (WGS) entry which is preliminary data.</text>
</comment>
<evidence type="ECO:0000313" key="2">
    <source>
        <dbReference type="EMBL" id="PRP96602.1"/>
    </source>
</evidence>
<evidence type="ECO:0000256" key="1">
    <source>
        <dbReference type="SAM" id="Phobius"/>
    </source>
</evidence>
<dbReference type="InterPro" id="IPR004714">
    <property type="entry name" value="Cyt_oxidase_maturation_cbb3"/>
</dbReference>
<sequence>MSVIYFLLPLAGLFVAGAVVAFFVAARNGQFDDLETPPLRVLFDDEEPLS</sequence>
<keyword evidence="1" id="KW-0472">Membrane</keyword>
<keyword evidence="1" id="KW-1133">Transmembrane helix</keyword>
<dbReference type="NCBIfam" id="TIGR00847">
    <property type="entry name" value="ccoS"/>
    <property type="match status" value="1"/>
</dbReference>
<name>A0A2S9XUS0_9BACT</name>
<protein>
    <submittedName>
        <fullName evidence="2">Cytochrome oxidase maturation protein cbb3-type</fullName>
    </submittedName>
</protein>
<dbReference type="Pfam" id="PF03597">
    <property type="entry name" value="FixS"/>
    <property type="match status" value="1"/>
</dbReference>
<dbReference type="PANTHER" id="PTHR41532:SF1">
    <property type="entry name" value="FIXS PROTEIN"/>
    <property type="match status" value="1"/>
</dbReference>
<dbReference type="AlphaFoldDB" id="A0A2S9XUS0"/>
<dbReference type="RefSeq" id="WP_106393010.1">
    <property type="nucleotide sequence ID" value="NZ_PVNK01000165.1"/>
</dbReference>
<reference evidence="2 3" key="1">
    <citation type="submission" date="2018-03" db="EMBL/GenBank/DDBJ databases">
        <title>Draft Genome Sequences of the Obligatory Marine Myxobacteria Enhygromyxa salina SWB005.</title>
        <authorList>
            <person name="Poehlein A."/>
            <person name="Moghaddam J.A."/>
            <person name="Harms H."/>
            <person name="Alanjari M."/>
            <person name="Koenig G.M."/>
            <person name="Daniel R."/>
            <person name="Schaeberle T.F."/>
        </authorList>
    </citation>
    <scope>NUCLEOTIDE SEQUENCE [LARGE SCALE GENOMIC DNA]</scope>
    <source>
        <strain evidence="2 3">SWB005</strain>
    </source>
</reference>
<accession>A0A2S9XUS0</accession>
<feature type="transmembrane region" description="Helical" evidence="1">
    <location>
        <begin position="6"/>
        <end position="26"/>
    </location>
</feature>
<dbReference type="Proteomes" id="UP000237968">
    <property type="component" value="Unassembled WGS sequence"/>
</dbReference>
<dbReference type="PANTHER" id="PTHR41532">
    <property type="entry name" value="FIXS PROTEIN"/>
    <property type="match status" value="1"/>
</dbReference>
<keyword evidence="1" id="KW-0812">Transmembrane</keyword>
<dbReference type="EMBL" id="PVNK01000165">
    <property type="protein sequence ID" value="PRP96602.1"/>
    <property type="molecule type" value="Genomic_DNA"/>
</dbReference>
<proteinExistence type="predicted"/>
<evidence type="ECO:0000313" key="3">
    <source>
        <dbReference type="Proteomes" id="UP000237968"/>
    </source>
</evidence>
<gene>
    <name evidence="2" type="ORF">ENSA5_36780</name>
</gene>
<keyword evidence="3" id="KW-1185">Reference proteome</keyword>
<organism evidence="2 3">
    <name type="scientific">Enhygromyxa salina</name>
    <dbReference type="NCBI Taxonomy" id="215803"/>
    <lineage>
        <taxon>Bacteria</taxon>
        <taxon>Pseudomonadati</taxon>
        <taxon>Myxococcota</taxon>
        <taxon>Polyangia</taxon>
        <taxon>Nannocystales</taxon>
        <taxon>Nannocystaceae</taxon>
        <taxon>Enhygromyxa</taxon>
    </lineage>
</organism>